<evidence type="ECO:0000256" key="1">
    <source>
        <dbReference type="ARBA" id="ARBA00009995"/>
    </source>
</evidence>
<dbReference type="Pfam" id="PF00201">
    <property type="entry name" value="UDPGT"/>
    <property type="match status" value="1"/>
</dbReference>
<reference evidence="5" key="1">
    <citation type="journal article" date="2024" name="IScience">
        <title>Strigolactones Initiate the Formation of Haustorium-like Structures in Castilleja.</title>
        <authorList>
            <person name="Buerger M."/>
            <person name="Peterson D."/>
            <person name="Chory J."/>
        </authorList>
    </citation>
    <scope>NUCLEOTIDE SEQUENCE [LARGE SCALE GENOMIC DNA]</scope>
</reference>
<keyword evidence="2" id="KW-0808">Transferase</keyword>
<gene>
    <name evidence="4" type="ORF">CASFOL_012942</name>
</gene>
<evidence type="ECO:0000313" key="5">
    <source>
        <dbReference type="Proteomes" id="UP001632038"/>
    </source>
</evidence>
<dbReference type="Pfam" id="PF26168">
    <property type="entry name" value="Glyco_transf_N"/>
    <property type="match status" value="1"/>
</dbReference>
<dbReference type="EMBL" id="JAVIJP010000016">
    <property type="protein sequence ID" value="KAL3642127.1"/>
    <property type="molecule type" value="Genomic_DNA"/>
</dbReference>
<dbReference type="Gene3D" id="3.40.50.2000">
    <property type="entry name" value="Glycogen Phosphorylase B"/>
    <property type="match status" value="2"/>
</dbReference>
<evidence type="ECO:0000313" key="4">
    <source>
        <dbReference type="EMBL" id="KAL3642127.1"/>
    </source>
</evidence>
<sequence>MTTDITRILAIPFPLQGHINPFAQLCHRLSSKGIRVTFVTTVTVSETLQTITTESNNNFINVETVPDITIAETEGLDVYEIYTRSFRATITSGLSDIIEKHSNTESPFKAIVYDSIVPWVLDIASENGLKGAVLFTQSCSVCSIFYHIHKGNLEISHDEGSEVTLPGMPVMGFNDLPSYLYDKGSYSSLFRLLVEQFAMLEKADWLLFSTFDKLEDECTKLDAIQIPDPDNRADHPIHVHRQETTRKLRLWSKFLQAQNGILVRMARQKRRRIRNLRLIWKISRFIRKTNGGNSMGTNCYHSQLEILSHRAVGCFVTHGGWNSTLEALSLGVPMVVVPQWTDQPTNAMFVGEVWRTGVRCKKDGNGIVGRVEVKACVDSVMKGDDVRKNAEKWKGLAVEAVSEGGLS</sequence>
<dbReference type="PANTHER" id="PTHR11926:SF1560">
    <property type="entry name" value="UDP-GLYCOSYLTRANSFERASE 74E1-RELATED"/>
    <property type="match status" value="1"/>
</dbReference>
<dbReference type="GO" id="GO:0016757">
    <property type="term" value="F:glycosyltransferase activity"/>
    <property type="evidence" value="ECO:0007669"/>
    <property type="project" value="UniProtKB-ARBA"/>
</dbReference>
<proteinExistence type="inferred from homology"/>
<dbReference type="PANTHER" id="PTHR11926">
    <property type="entry name" value="GLUCOSYL/GLUCURONOSYL TRANSFERASES"/>
    <property type="match status" value="1"/>
</dbReference>
<accession>A0ABD3DKD8</accession>
<dbReference type="AlphaFoldDB" id="A0ABD3DKD8"/>
<keyword evidence="5" id="KW-1185">Reference proteome</keyword>
<comment type="similarity">
    <text evidence="1">Belongs to the UDP-glycosyltransferase family.</text>
</comment>
<name>A0ABD3DKD8_9LAMI</name>
<evidence type="ECO:0000259" key="3">
    <source>
        <dbReference type="Pfam" id="PF26168"/>
    </source>
</evidence>
<feature type="domain" description="Glycosyltransferase N-terminal" evidence="3">
    <location>
        <begin position="8"/>
        <end position="44"/>
    </location>
</feature>
<organism evidence="4 5">
    <name type="scientific">Castilleja foliolosa</name>
    <dbReference type="NCBI Taxonomy" id="1961234"/>
    <lineage>
        <taxon>Eukaryota</taxon>
        <taxon>Viridiplantae</taxon>
        <taxon>Streptophyta</taxon>
        <taxon>Embryophyta</taxon>
        <taxon>Tracheophyta</taxon>
        <taxon>Spermatophyta</taxon>
        <taxon>Magnoliopsida</taxon>
        <taxon>eudicotyledons</taxon>
        <taxon>Gunneridae</taxon>
        <taxon>Pentapetalae</taxon>
        <taxon>asterids</taxon>
        <taxon>lamiids</taxon>
        <taxon>Lamiales</taxon>
        <taxon>Orobanchaceae</taxon>
        <taxon>Pedicularideae</taxon>
        <taxon>Castillejinae</taxon>
        <taxon>Castilleja</taxon>
    </lineage>
</organism>
<dbReference type="InterPro" id="IPR058980">
    <property type="entry name" value="Glyco_transf_N"/>
</dbReference>
<dbReference type="InterPro" id="IPR002213">
    <property type="entry name" value="UDP_glucos_trans"/>
</dbReference>
<evidence type="ECO:0000256" key="2">
    <source>
        <dbReference type="ARBA" id="ARBA00022679"/>
    </source>
</evidence>
<protein>
    <recommendedName>
        <fullName evidence="3">Glycosyltransferase N-terminal domain-containing protein</fullName>
    </recommendedName>
</protein>
<dbReference type="Proteomes" id="UP001632038">
    <property type="component" value="Unassembled WGS sequence"/>
</dbReference>
<dbReference type="CDD" id="cd03784">
    <property type="entry name" value="GT1_Gtf-like"/>
    <property type="match status" value="1"/>
</dbReference>
<comment type="caution">
    <text evidence="4">The sequence shown here is derived from an EMBL/GenBank/DDBJ whole genome shotgun (WGS) entry which is preliminary data.</text>
</comment>
<dbReference type="SUPFAM" id="SSF53756">
    <property type="entry name" value="UDP-Glycosyltransferase/glycogen phosphorylase"/>
    <property type="match status" value="1"/>
</dbReference>